<protein>
    <recommendedName>
        <fullName evidence="4">Flagella basal body P-ring formation protein FlgA</fullName>
    </recommendedName>
</protein>
<dbReference type="CDD" id="cd11614">
    <property type="entry name" value="SAF_CpaB_FlgA_like"/>
    <property type="match status" value="1"/>
</dbReference>
<dbReference type="SMART" id="SM00858">
    <property type="entry name" value="SAF"/>
    <property type="match status" value="1"/>
</dbReference>
<dbReference type="Pfam" id="PF13144">
    <property type="entry name" value="ChapFlgA"/>
    <property type="match status" value="1"/>
</dbReference>
<dbReference type="InterPro" id="IPR017585">
    <property type="entry name" value="SAF_FlgA"/>
</dbReference>
<evidence type="ECO:0000313" key="6">
    <source>
        <dbReference type="EMBL" id="QPF93107.1"/>
    </source>
</evidence>
<name>A0A7S9D8E5_9BRAD</name>
<dbReference type="PANTHER" id="PTHR36307">
    <property type="entry name" value="FLAGELLA BASAL BODY P-RING FORMATION PROTEIN FLGA"/>
    <property type="match status" value="1"/>
</dbReference>
<feature type="domain" description="SAF" evidence="5">
    <location>
        <begin position="48"/>
        <end position="111"/>
    </location>
</feature>
<evidence type="ECO:0000259" key="5">
    <source>
        <dbReference type="SMART" id="SM00858"/>
    </source>
</evidence>
<evidence type="ECO:0000256" key="4">
    <source>
        <dbReference type="RuleBase" id="RU362063"/>
    </source>
</evidence>
<dbReference type="GO" id="GO:0044780">
    <property type="term" value="P:bacterial-type flagellum assembly"/>
    <property type="evidence" value="ECO:0007669"/>
    <property type="project" value="InterPro"/>
</dbReference>
<evidence type="ECO:0000256" key="2">
    <source>
        <dbReference type="ARBA" id="ARBA00022729"/>
    </source>
</evidence>
<proteinExistence type="inferred from homology"/>
<keyword evidence="6" id="KW-0969">Cilium</keyword>
<dbReference type="EMBL" id="CP061379">
    <property type="protein sequence ID" value="QPF93107.1"/>
    <property type="molecule type" value="Genomic_DNA"/>
</dbReference>
<dbReference type="KEGG" id="bcou:IC761_07500"/>
<dbReference type="PANTHER" id="PTHR36307:SF1">
    <property type="entry name" value="FLAGELLA BASAL BODY P-RING FORMATION PROTEIN FLGA"/>
    <property type="match status" value="1"/>
</dbReference>
<comment type="subcellular location">
    <subcellularLocation>
        <location evidence="1 4">Periplasm</location>
    </subcellularLocation>
</comment>
<dbReference type="InterPro" id="IPR013974">
    <property type="entry name" value="SAF"/>
</dbReference>
<dbReference type="GO" id="GO:0042597">
    <property type="term" value="C:periplasmic space"/>
    <property type="evidence" value="ECO:0007669"/>
    <property type="project" value="UniProtKB-SubCell"/>
</dbReference>
<evidence type="ECO:0000313" key="7">
    <source>
        <dbReference type="Proteomes" id="UP000594621"/>
    </source>
</evidence>
<accession>A0A7S9D8E5</accession>
<dbReference type="NCBIfam" id="TIGR03170">
    <property type="entry name" value="flgA_cterm"/>
    <property type="match status" value="1"/>
</dbReference>
<comment type="function">
    <text evidence="4">Involved in the assembly process of the P-ring formation. It may associate with FlgF on the rod constituting a structure essential for the P-ring assembly or may act as a modulator protein for the P-ring assembly.</text>
</comment>
<reference evidence="6 7" key="1">
    <citation type="submission" date="2020-09" db="EMBL/GenBank/DDBJ databases">
        <title>Complete genomes of bradyrhizobia occurring on native shrubby legumes in Australia.</title>
        <authorList>
            <person name="Lafay B."/>
        </authorList>
    </citation>
    <scope>NUCLEOTIDE SEQUENCE [LARGE SCALE GENOMIC DNA]</scope>
    <source>
        <strain evidence="6 7">BDV5040</strain>
    </source>
</reference>
<sequence>MRWRRRYRRISVASSGVSMLNRVGLIVRGVAAALLVFASVRMVAAEEKRLPVPAVSIRAGDLIRDDMITERAFSPNALGVAMFIEGRQVLVGRMARRALLPGQPIPTSAVEDPFTIARGAMVKVVVEDSGLSIVAYGAAMQSGAPGALITVRNTDTGVIIRAIVQPDGTVKVADGS</sequence>
<keyword evidence="4" id="KW-1005">Bacterial flagellum biogenesis</keyword>
<evidence type="ECO:0000256" key="1">
    <source>
        <dbReference type="ARBA" id="ARBA00004418"/>
    </source>
</evidence>
<dbReference type="InterPro" id="IPR039246">
    <property type="entry name" value="Flagellar_FlgA"/>
</dbReference>
<comment type="similarity">
    <text evidence="4">Belongs to the FlgA family.</text>
</comment>
<keyword evidence="2" id="KW-0732">Signal</keyword>
<keyword evidence="6" id="KW-0966">Cell projection</keyword>
<keyword evidence="7" id="KW-1185">Reference proteome</keyword>
<dbReference type="AlphaFoldDB" id="A0A7S9D8E5"/>
<dbReference type="Proteomes" id="UP000594621">
    <property type="component" value="Chromosome"/>
</dbReference>
<organism evidence="6 7">
    <name type="scientific">Bradyrhizobium commune</name>
    <dbReference type="NCBI Taxonomy" id="83627"/>
    <lineage>
        <taxon>Bacteria</taxon>
        <taxon>Pseudomonadati</taxon>
        <taxon>Pseudomonadota</taxon>
        <taxon>Alphaproteobacteria</taxon>
        <taxon>Hyphomicrobiales</taxon>
        <taxon>Nitrobacteraceae</taxon>
        <taxon>Bradyrhizobium</taxon>
    </lineage>
</organism>
<dbReference type="Gene3D" id="2.30.30.760">
    <property type="match status" value="1"/>
</dbReference>
<gene>
    <name evidence="6" type="primary">flgA</name>
    <name evidence="6" type="ORF">IC761_07500</name>
</gene>
<evidence type="ECO:0000256" key="3">
    <source>
        <dbReference type="ARBA" id="ARBA00022764"/>
    </source>
</evidence>
<keyword evidence="3 4" id="KW-0574">Periplasm</keyword>
<keyword evidence="6" id="KW-0282">Flagellum</keyword>